<evidence type="ECO:0000313" key="13">
    <source>
        <dbReference type="EMBL" id="KAK7801157.1"/>
    </source>
</evidence>
<dbReference type="GO" id="GO:0005634">
    <property type="term" value="C:nucleus"/>
    <property type="evidence" value="ECO:0007669"/>
    <property type="project" value="UniProtKB-SubCell"/>
</dbReference>
<accession>A0AAW0HGA8</accession>
<dbReference type="GO" id="GO:0071456">
    <property type="term" value="P:cellular response to hypoxia"/>
    <property type="evidence" value="ECO:0007669"/>
    <property type="project" value="TreeGrafter"/>
</dbReference>
<feature type="region of interest" description="Disordered" evidence="11">
    <location>
        <begin position="176"/>
        <end position="217"/>
    </location>
</feature>
<feature type="compositionally biased region" description="Gly residues" evidence="11">
    <location>
        <begin position="101"/>
        <end position="112"/>
    </location>
</feature>
<feature type="non-terminal residue" evidence="13">
    <location>
        <position position="1"/>
    </location>
</feature>
<feature type="compositionally biased region" description="Low complexity" evidence="11">
    <location>
        <begin position="287"/>
        <end position="301"/>
    </location>
</feature>
<dbReference type="PANTHER" id="PTHR12907">
    <property type="entry name" value="EGL NINE HOMOLOG-RELATED"/>
    <property type="match status" value="1"/>
</dbReference>
<dbReference type="GO" id="GO:0160082">
    <property type="term" value="F:hypoxia-inducible factor-proline dioxygenase activity"/>
    <property type="evidence" value="ECO:0007669"/>
    <property type="project" value="UniProtKB-EC"/>
</dbReference>
<gene>
    <name evidence="13" type="ORF">U0070_007071</name>
</gene>
<dbReference type="GO" id="GO:0008198">
    <property type="term" value="F:ferrous iron binding"/>
    <property type="evidence" value="ECO:0007669"/>
    <property type="project" value="TreeGrafter"/>
</dbReference>
<feature type="compositionally biased region" description="Gly residues" evidence="11">
    <location>
        <begin position="26"/>
        <end position="40"/>
    </location>
</feature>
<feature type="compositionally biased region" description="Polar residues" evidence="11">
    <location>
        <begin position="133"/>
        <end position="153"/>
    </location>
</feature>
<proteinExistence type="predicted"/>
<dbReference type="Proteomes" id="UP001488838">
    <property type="component" value="Unassembled WGS sequence"/>
</dbReference>
<dbReference type="FunFam" id="2.60.120.620:FF:000005">
    <property type="entry name" value="Egl nine homolog 1"/>
    <property type="match status" value="1"/>
</dbReference>
<feature type="compositionally biased region" description="Low complexity" evidence="11">
    <location>
        <begin position="192"/>
        <end position="201"/>
    </location>
</feature>
<dbReference type="InterPro" id="IPR005123">
    <property type="entry name" value="Oxoglu/Fe-dep_dioxygenase_dom"/>
</dbReference>
<evidence type="ECO:0000256" key="9">
    <source>
        <dbReference type="ARBA" id="ARBA00039004"/>
    </source>
</evidence>
<dbReference type="Gene3D" id="2.60.120.620">
    <property type="entry name" value="q2cbj1_9rhob like domain"/>
    <property type="match status" value="1"/>
</dbReference>
<dbReference type="GO" id="GO:0031418">
    <property type="term" value="F:L-ascorbic acid binding"/>
    <property type="evidence" value="ECO:0007669"/>
    <property type="project" value="UniProtKB-KW"/>
</dbReference>
<dbReference type="PROSITE" id="PS51471">
    <property type="entry name" value="FE2OG_OXY"/>
    <property type="match status" value="1"/>
</dbReference>
<keyword evidence="6" id="KW-0560">Oxidoreductase</keyword>
<dbReference type="EMBL" id="JBBHLL010000517">
    <property type="protein sequence ID" value="KAK7801157.1"/>
    <property type="molecule type" value="Genomic_DNA"/>
</dbReference>
<dbReference type="AlphaFoldDB" id="A0AAW0HGA8"/>
<name>A0AAW0HGA8_MYOGA</name>
<evidence type="ECO:0000256" key="3">
    <source>
        <dbReference type="ARBA" id="ARBA00022723"/>
    </source>
</evidence>
<evidence type="ECO:0000256" key="1">
    <source>
        <dbReference type="ARBA" id="ARBA00001961"/>
    </source>
</evidence>
<keyword evidence="14" id="KW-1185">Reference proteome</keyword>
<comment type="cofactor">
    <cofactor evidence="1">
        <name>L-ascorbate</name>
        <dbReference type="ChEBI" id="CHEBI:38290"/>
    </cofactor>
</comment>
<evidence type="ECO:0000313" key="14">
    <source>
        <dbReference type="Proteomes" id="UP001488838"/>
    </source>
</evidence>
<keyword evidence="3" id="KW-0479">Metal-binding</keyword>
<comment type="caution">
    <text evidence="13">The sequence shown here is derived from an EMBL/GenBank/DDBJ whole genome shotgun (WGS) entry which is preliminary data.</text>
</comment>
<dbReference type="SMART" id="SM00702">
    <property type="entry name" value="P4Hc"/>
    <property type="match status" value="1"/>
</dbReference>
<dbReference type="PANTHER" id="PTHR12907:SF6">
    <property type="entry name" value="PROLYL HYDROXYLASE EGLN2"/>
    <property type="match status" value="1"/>
</dbReference>
<evidence type="ECO:0000259" key="12">
    <source>
        <dbReference type="PROSITE" id="PS51471"/>
    </source>
</evidence>
<evidence type="ECO:0000256" key="5">
    <source>
        <dbReference type="ARBA" id="ARBA00022964"/>
    </source>
</evidence>
<protein>
    <recommendedName>
        <fullName evidence="9">hypoxia-inducible factor-proline dioxygenase</fullName>
        <ecNumber evidence="9">1.14.11.29</ecNumber>
    </recommendedName>
</protein>
<organism evidence="13 14">
    <name type="scientific">Myodes glareolus</name>
    <name type="common">Bank vole</name>
    <name type="synonym">Clethrionomys glareolus</name>
    <dbReference type="NCBI Taxonomy" id="447135"/>
    <lineage>
        <taxon>Eukaryota</taxon>
        <taxon>Metazoa</taxon>
        <taxon>Chordata</taxon>
        <taxon>Craniata</taxon>
        <taxon>Vertebrata</taxon>
        <taxon>Euteleostomi</taxon>
        <taxon>Mammalia</taxon>
        <taxon>Eutheria</taxon>
        <taxon>Euarchontoglires</taxon>
        <taxon>Glires</taxon>
        <taxon>Rodentia</taxon>
        <taxon>Myomorpha</taxon>
        <taxon>Muroidea</taxon>
        <taxon>Cricetidae</taxon>
        <taxon>Arvicolinae</taxon>
        <taxon>Myodes</taxon>
    </lineage>
</organism>
<evidence type="ECO:0000256" key="7">
    <source>
        <dbReference type="ARBA" id="ARBA00023004"/>
    </source>
</evidence>
<comment type="catalytic activity">
    <reaction evidence="10">
        <text>L-prolyl-[hypoxia-inducible factor alpha subunit] + 2-oxoglutarate + O2 = trans-4-hydroxy-L-prolyl-[hypoxia-inducible factor alpha subunit] + succinate + CO2</text>
        <dbReference type="Rhea" id="RHEA:48400"/>
        <dbReference type="Rhea" id="RHEA-COMP:12093"/>
        <dbReference type="Rhea" id="RHEA-COMP:12094"/>
        <dbReference type="ChEBI" id="CHEBI:15379"/>
        <dbReference type="ChEBI" id="CHEBI:16526"/>
        <dbReference type="ChEBI" id="CHEBI:16810"/>
        <dbReference type="ChEBI" id="CHEBI:30031"/>
        <dbReference type="ChEBI" id="CHEBI:50342"/>
        <dbReference type="ChEBI" id="CHEBI:61965"/>
        <dbReference type="EC" id="1.14.11.29"/>
    </reaction>
</comment>
<keyword evidence="4" id="KW-0847">Vitamin C</keyword>
<reference evidence="13 14" key="1">
    <citation type="journal article" date="2023" name="bioRxiv">
        <title>Conserved and derived expression patterns and positive selection on dental genes reveal complex evolutionary context of ever-growing rodent molars.</title>
        <authorList>
            <person name="Calamari Z.T."/>
            <person name="Song A."/>
            <person name="Cohen E."/>
            <person name="Akter M."/>
            <person name="Roy R.D."/>
            <person name="Hallikas O."/>
            <person name="Christensen M.M."/>
            <person name="Li P."/>
            <person name="Marangoni P."/>
            <person name="Jernvall J."/>
            <person name="Klein O.D."/>
        </authorList>
    </citation>
    <scope>NUCLEOTIDE SEQUENCE [LARGE SCALE GENOMIC DNA]</scope>
    <source>
        <strain evidence="13">V071</strain>
    </source>
</reference>
<feature type="region of interest" description="Disordered" evidence="11">
    <location>
        <begin position="237"/>
        <end position="309"/>
    </location>
</feature>
<evidence type="ECO:0000256" key="4">
    <source>
        <dbReference type="ARBA" id="ARBA00022896"/>
    </source>
</evidence>
<evidence type="ECO:0000256" key="2">
    <source>
        <dbReference type="ARBA" id="ARBA00004123"/>
    </source>
</evidence>
<feature type="region of interest" description="Disordered" evidence="11">
    <location>
        <begin position="1"/>
        <end position="158"/>
    </location>
</feature>
<keyword evidence="5" id="KW-0223">Dioxygenase</keyword>
<sequence>CSRAPGNILLAHAQPPRPGRGHVPTGRGGGGASRAVGGGVWRAVRRRAAGTNGGAEAEGKSSGQLWTWGPVSTPGALEEPLLPALPHPASHQAQRPPAASSGGGEGGGGWHHGPGPYPPCPGDEDTAAMDSPCQPQALNQTLPQLPGSVSESLEPSRARMGVESYLPCPLLPSYHRPGSSGEASAGNGTPRTTATATTTTASPLREGFGGQDGGELWPLQSEGAAALVTKECQRLAAQGARPEAPKRKWAKDGGDAPLPSKRPWARQENQEAKGESGVGCGSGGGSSSSNNNTTSSSGEASARLREETQSSAPERLALDYIVPCMRYYGICVKDNFLGATLGGRVLAEVEALKWGGRLRDGQLVSQRAIPPRSIRGDQIAWVEGHEPSCRSIGALMAHVDTVIRHCAGRLGNYVINGRTKAMVACYPGNGLGYVRHVDNPHGDGRCITCIYYLNQNWDVKVHGGLLQIFPEGRPVVANIEPLFDRLLIFWSDRRNPHEVKPAYATRYAITVWYFDAKERAAARDNIGTKRCPGSCVTANYTHLMASPELHGSAAPCLQGSPGPSCSSLASVPAPHLPLLLLLASSVLRVRATKDLRTTEVRVVEPNSAGHQAELEDWWHIAQSSALWSKVDVGRTSHREQGELLQDGSEEEEDLRAGQPSSQTHPLSCGYMDADMG</sequence>
<keyword evidence="8" id="KW-0539">Nucleus</keyword>
<comment type="subcellular location">
    <subcellularLocation>
        <location evidence="2">Nucleus</location>
    </subcellularLocation>
</comment>
<dbReference type="InterPro" id="IPR051559">
    <property type="entry name" value="HIF_prolyl_hydroxylases"/>
</dbReference>
<evidence type="ECO:0000256" key="6">
    <source>
        <dbReference type="ARBA" id="ARBA00023002"/>
    </source>
</evidence>
<dbReference type="EC" id="1.14.11.29" evidence="9"/>
<feature type="compositionally biased region" description="Low complexity" evidence="11">
    <location>
        <begin position="76"/>
        <end position="100"/>
    </location>
</feature>
<feature type="compositionally biased region" description="Basic and acidic residues" evidence="11">
    <location>
        <begin position="243"/>
        <end position="254"/>
    </location>
</feature>
<dbReference type="InterPro" id="IPR006620">
    <property type="entry name" value="Pro_4_hyd_alph"/>
</dbReference>
<evidence type="ECO:0000256" key="8">
    <source>
        <dbReference type="ARBA" id="ARBA00023242"/>
    </source>
</evidence>
<feature type="region of interest" description="Disordered" evidence="11">
    <location>
        <begin position="638"/>
        <end position="676"/>
    </location>
</feature>
<dbReference type="Pfam" id="PF13640">
    <property type="entry name" value="2OG-FeII_Oxy_3"/>
    <property type="match status" value="1"/>
</dbReference>
<dbReference type="InterPro" id="IPR044862">
    <property type="entry name" value="Pro_4_hyd_alph_FE2OG_OXY"/>
</dbReference>
<keyword evidence="7" id="KW-0408">Iron</keyword>
<feature type="domain" description="Fe2OG dioxygenase" evidence="12">
    <location>
        <begin position="417"/>
        <end position="515"/>
    </location>
</feature>
<evidence type="ECO:0000256" key="10">
    <source>
        <dbReference type="ARBA" id="ARBA00049134"/>
    </source>
</evidence>
<evidence type="ECO:0000256" key="11">
    <source>
        <dbReference type="SAM" id="MobiDB-lite"/>
    </source>
</evidence>
<dbReference type="GO" id="GO:0005737">
    <property type="term" value="C:cytoplasm"/>
    <property type="evidence" value="ECO:0007669"/>
    <property type="project" value="TreeGrafter"/>
</dbReference>
<feature type="compositionally biased region" description="Gly residues" evidence="11">
    <location>
        <begin position="276"/>
        <end position="286"/>
    </location>
</feature>